<accession>A0A8J9ZPW4</accession>
<keyword evidence="11" id="KW-1185">Reference proteome</keyword>
<evidence type="ECO:0000256" key="7">
    <source>
        <dbReference type="ARBA" id="ARBA00023170"/>
    </source>
</evidence>
<evidence type="ECO:0000256" key="3">
    <source>
        <dbReference type="ARBA" id="ARBA00022833"/>
    </source>
</evidence>
<evidence type="ECO:0000256" key="6">
    <source>
        <dbReference type="ARBA" id="ARBA00023163"/>
    </source>
</evidence>
<feature type="domain" description="NR LBD" evidence="9">
    <location>
        <begin position="1"/>
        <end position="130"/>
    </location>
</feature>
<dbReference type="GO" id="GO:0000978">
    <property type="term" value="F:RNA polymerase II cis-regulatory region sequence-specific DNA binding"/>
    <property type="evidence" value="ECO:0007669"/>
    <property type="project" value="TreeGrafter"/>
</dbReference>
<keyword evidence="6" id="KW-0804">Transcription</keyword>
<evidence type="ECO:0000313" key="11">
    <source>
        <dbReference type="Proteomes" id="UP000838412"/>
    </source>
</evidence>
<dbReference type="PANTHER" id="PTHR24082">
    <property type="entry name" value="NUCLEAR HORMONE RECEPTOR"/>
    <property type="match status" value="1"/>
</dbReference>
<sequence>MELMELIAGGALTVHTEVFNATLMKWYEGMLDLQIDITTLELLQCVIVVSPDRPNIKGRDILEQSYAEYIECLRAYCKVAYPENRMMFPCLLSKLTEVRTIGTAFGRSMSSECQSIIREHPLVSEIWNRD</sequence>
<gene>
    <name evidence="10" type="primary">NR1H3</name>
    <name evidence="10" type="ORF">BLAG_LOCUS16744</name>
</gene>
<evidence type="ECO:0000313" key="10">
    <source>
        <dbReference type="EMBL" id="CAH1259438.1"/>
    </source>
</evidence>
<dbReference type="Gene3D" id="1.10.565.10">
    <property type="entry name" value="Retinoid X Receptor"/>
    <property type="match status" value="1"/>
</dbReference>
<keyword evidence="3" id="KW-0862">Zinc</keyword>
<dbReference type="GO" id="GO:0004879">
    <property type="term" value="F:nuclear receptor activity"/>
    <property type="evidence" value="ECO:0007669"/>
    <property type="project" value="TreeGrafter"/>
</dbReference>
<dbReference type="InterPro" id="IPR050234">
    <property type="entry name" value="Nuclear_hormone_rcpt_NR1"/>
</dbReference>
<organism evidence="10 11">
    <name type="scientific">Branchiostoma lanceolatum</name>
    <name type="common">Common lancelet</name>
    <name type="synonym">Amphioxus lanceolatum</name>
    <dbReference type="NCBI Taxonomy" id="7740"/>
    <lineage>
        <taxon>Eukaryota</taxon>
        <taxon>Metazoa</taxon>
        <taxon>Chordata</taxon>
        <taxon>Cephalochordata</taxon>
        <taxon>Leptocardii</taxon>
        <taxon>Amphioxiformes</taxon>
        <taxon>Branchiostomatidae</taxon>
        <taxon>Branchiostoma</taxon>
    </lineage>
</organism>
<dbReference type="PROSITE" id="PS51843">
    <property type="entry name" value="NR_LBD"/>
    <property type="match status" value="1"/>
</dbReference>
<keyword evidence="8" id="KW-0539">Nucleus</keyword>
<keyword evidence="5" id="KW-0238">DNA-binding</keyword>
<reference evidence="10" key="1">
    <citation type="submission" date="2022-01" db="EMBL/GenBank/DDBJ databases">
        <authorList>
            <person name="Braso-Vives M."/>
        </authorList>
    </citation>
    <scope>NUCLEOTIDE SEQUENCE</scope>
</reference>
<protein>
    <submittedName>
        <fullName evidence="10">NR1H3 protein</fullName>
    </submittedName>
</protein>
<keyword evidence="2" id="KW-0863">Zinc-finger</keyword>
<evidence type="ECO:0000256" key="8">
    <source>
        <dbReference type="ARBA" id="ARBA00023242"/>
    </source>
</evidence>
<name>A0A8J9ZPW4_BRALA</name>
<dbReference type="Proteomes" id="UP000838412">
    <property type="component" value="Chromosome 3"/>
</dbReference>
<evidence type="ECO:0000256" key="4">
    <source>
        <dbReference type="ARBA" id="ARBA00023015"/>
    </source>
</evidence>
<keyword evidence="1" id="KW-0479">Metal-binding</keyword>
<keyword evidence="7" id="KW-0675">Receptor</keyword>
<dbReference type="AlphaFoldDB" id="A0A8J9ZPW4"/>
<proteinExistence type="predicted"/>
<dbReference type="GO" id="GO:0000122">
    <property type="term" value="P:negative regulation of transcription by RNA polymerase II"/>
    <property type="evidence" value="ECO:0007669"/>
    <property type="project" value="TreeGrafter"/>
</dbReference>
<dbReference type="GO" id="GO:0090575">
    <property type="term" value="C:RNA polymerase II transcription regulator complex"/>
    <property type="evidence" value="ECO:0007669"/>
    <property type="project" value="TreeGrafter"/>
</dbReference>
<dbReference type="GO" id="GO:0045944">
    <property type="term" value="P:positive regulation of transcription by RNA polymerase II"/>
    <property type="evidence" value="ECO:0007669"/>
    <property type="project" value="TreeGrafter"/>
</dbReference>
<evidence type="ECO:0000256" key="1">
    <source>
        <dbReference type="ARBA" id="ARBA00022723"/>
    </source>
</evidence>
<dbReference type="InterPro" id="IPR000536">
    <property type="entry name" value="Nucl_hrmn_rcpt_lig-bd"/>
</dbReference>
<dbReference type="EMBL" id="OV696688">
    <property type="protein sequence ID" value="CAH1259438.1"/>
    <property type="molecule type" value="Genomic_DNA"/>
</dbReference>
<dbReference type="GO" id="GO:0030154">
    <property type="term" value="P:cell differentiation"/>
    <property type="evidence" value="ECO:0007669"/>
    <property type="project" value="TreeGrafter"/>
</dbReference>
<dbReference type="GO" id="GO:0008270">
    <property type="term" value="F:zinc ion binding"/>
    <property type="evidence" value="ECO:0007669"/>
    <property type="project" value="UniProtKB-KW"/>
</dbReference>
<dbReference type="PANTHER" id="PTHR24082:SF507">
    <property type="entry name" value="BILE ACID RECEPTOR-RELATED"/>
    <property type="match status" value="1"/>
</dbReference>
<keyword evidence="4" id="KW-0805">Transcription regulation</keyword>
<dbReference type="SUPFAM" id="SSF48508">
    <property type="entry name" value="Nuclear receptor ligand-binding domain"/>
    <property type="match status" value="1"/>
</dbReference>
<evidence type="ECO:0000256" key="5">
    <source>
        <dbReference type="ARBA" id="ARBA00023125"/>
    </source>
</evidence>
<evidence type="ECO:0000256" key="2">
    <source>
        <dbReference type="ARBA" id="ARBA00022771"/>
    </source>
</evidence>
<dbReference type="InterPro" id="IPR035500">
    <property type="entry name" value="NHR-like_dom_sf"/>
</dbReference>
<evidence type="ECO:0000259" key="9">
    <source>
        <dbReference type="PROSITE" id="PS51843"/>
    </source>
</evidence>